<name>A0A6J7XEI5_9CAUD</name>
<dbReference type="SUPFAM" id="SSF53756">
    <property type="entry name" value="UDP-Glycosyltransferase/glycogen phosphorylase"/>
    <property type="match status" value="1"/>
</dbReference>
<dbReference type="Gene3D" id="3.40.50.2000">
    <property type="entry name" value="Glycogen Phosphorylase B"/>
    <property type="match status" value="1"/>
</dbReference>
<dbReference type="EMBL" id="LR798360">
    <property type="protein sequence ID" value="CAB5226272.1"/>
    <property type="molecule type" value="Genomic_DNA"/>
</dbReference>
<organism evidence="1">
    <name type="scientific">uncultured Caudovirales phage</name>
    <dbReference type="NCBI Taxonomy" id="2100421"/>
    <lineage>
        <taxon>Viruses</taxon>
        <taxon>Duplodnaviria</taxon>
        <taxon>Heunggongvirae</taxon>
        <taxon>Uroviricota</taxon>
        <taxon>Caudoviricetes</taxon>
        <taxon>Peduoviridae</taxon>
        <taxon>Maltschvirus</taxon>
        <taxon>Maltschvirus maltsch</taxon>
    </lineage>
</organism>
<evidence type="ECO:0000313" key="1">
    <source>
        <dbReference type="EMBL" id="CAB5226272.1"/>
    </source>
</evidence>
<reference evidence="1" key="1">
    <citation type="submission" date="2020-05" db="EMBL/GenBank/DDBJ databases">
        <authorList>
            <person name="Chiriac C."/>
            <person name="Salcher M."/>
            <person name="Ghai R."/>
            <person name="Kavagutti S V."/>
        </authorList>
    </citation>
    <scope>NUCLEOTIDE SEQUENCE</scope>
</reference>
<accession>A0A6J7XEI5</accession>
<gene>
    <name evidence="1" type="ORF">UFOVP760_51</name>
</gene>
<protein>
    <submittedName>
        <fullName evidence="1">Uncharacterized protein</fullName>
    </submittedName>
</protein>
<proteinExistence type="predicted"/>
<sequence>MSDKYIVFHIDGGAGKNVIATAVCRSIKAAYPEHNLVVVTAYPEVFLHNPNIYRVYKFGNLPYFYDDYIKNKESKILRLEPYHTEDFLYRRKHLSEIWCDLFNVPTTGEKPEIYLTQRELMFISRQYQDTRPVLLIQASGGADTQPHPYSWARDLPPSIAQDVVNGVREKFKSIVHVRRDNQTPLENTITLTDNLRNLFCHVALADKILGVDSLIQHVAAALNKPATVCWIANSPKVFGYNIHNNILAKGHKSFSHQIDHYLDQADWVGNNFYQCNYTDLNTIFDRQQIIESLLGSKKELLFDIDVNKHSITL</sequence>